<name>A0A8J5XKM0_DIALT</name>
<evidence type="ECO:0008006" key="3">
    <source>
        <dbReference type="Google" id="ProtNLM"/>
    </source>
</evidence>
<organism evidence="1 2">
    <name type="scientific">Diacronema lutheri</name>
    <name type="common">Unicellular marine alga</name>
    <name type="synonym">Monochrysis lutheri</name>
    <dbReference type="NCBI Taxonomy" id="2081491"/>
    <lineage>
        <taxon>Eukaryota</taxon>
        <taxon>Haptista</taxon>
        <taxon>Haptophyta</taxon>
        <taxon>Pavlovophyceae</taxon>
        <taxon>Pavlovales</taxon>
        <taxon>Pavlovaceae</taxon>
        <taxon>Diacronema</taxon>
    </lineage>
</organism>
<reference evidence="1" key="1">
    <citation type="submission" date="2021-05" db="EMBL/GenBank/DDBJ databases">
        <title>The genome of the haptophyte Pavlova lutheri (Diacronema luteri, Pavlovales) - a model for lipid biosynthesis in eukaryotic algae.</title>
        <authorList>
            <person name="Hulatt C.J."/>
            <person name="Posewitz M.C."/>
        </authorList>
    </citation>
    <scope>NUCLEOTIDE SEQUENCE</scope>
    <source>
        <strain evidence="1">NIVA-4/92</strain>
    </source>
</reference>
<dbReference type="Pfam" id="PF12847">
    <property type="entry name" value="Methyltransf_18"/>
    <property type="match status" value="1"/>
</dbReference>
<dbReference type="AlphaFoldDB" id="A0A8J5XKM0"/>
<dbReference type="SUPFAM" id="SSF53335">
    <property type="entry name" value="S-adenosyl-L-methionine-dependent methyltransferases"/>
    <property type="match status" value="1"/>
</dbReference>
<gene>
    <name evidence="1" type="ORF">KFE25_012109</name>
</gene>
<sequence length="331" mass="35450">MAARCRCKPLAFLSLVCSRPVRPIVLPPRLEPVRRFILDASPASSPLRVADVGCDHGALAIALCAARSSVECAHAARVIGIDIAEAALAGARANARASIGACSASGVFHSAGSSVEFRLGDGLGALRAQSAHDVGGEADVLTVSGVGVRTTFAILRHDDAGDACGRALRLRGVRHLVLQPGPNPRPTAMRALRAFVHGAGFDLVADTCELIGGRHYVTLACARAEDVTRRSERQLQPPREAALLGGARQWPVDVARGYAQHHARWLRTDLRHMAEWRERRWGERVGICDADDERAHAQHLDGRAPSTRFVEYVAPSDLRALEAFVSESAGK</sequence>
<dbReference type="InterPro" id="IPR029063">
    <property type="entry name" value="SAM-dependent_MTases_sf"/>
</dbReference>
<proteinExistence type="predicted"/>
<dbReference type="Proteomes" id="UP000751190">
    <property type="component" value="Unassembled WGS sequence"/>
</dbReference>
<protein>
    <recommendedName>
        <fullName evidence="3">Methyltransferase domain-containing protein</fullName>
    </recommendedName>
</protein>
<evidence type="ECO:0000313" key="1">
    <source>
        <dbReference type="EMBL" id="KAG8462289.1"/>
    </source>
</evidence>
<keyword evidence="2" id="KW-1185">Reference proteome</keyword>
<dbReference type="Gene3D" id="3.40.50.150">
    <property type="entry name" value="Vaccinia Virus protein VP39"/>
    <property type="match status" value="1"/>
</dbReference>
<dbReference type="OrthoDB" id="46940at2759"/>
<comment type="caution">
    <text evidence="1">The sequence shown here is derived from an EMBL/GenBank/DDBJ whole genome shotgun (WGS) entry which is preliminary data.</text>
</comment>
<accession>A0A8J5XKM0</accession>
<dbReference type="EMBL" id="JAGTXO010000021">
    <property type="protein sequence ID" value="KAG8462289.1"/>
    <property type="molecule type" value="Genomic_DNA"/>
</dbReference>
<evidence type="ECO:0000313" key="2">
    <source>
        <dbReference type="Proteomes" id="UP000751190"/>
    </source>
</evidence>